<dbReference type="Proteomes" id="UP000077066">
    <property type="component" value="Unassembled WGS sequence"/>
</dbReference>
<keyword evidence="3" id="KW-0645">Protease</keyword>
<dbReference type="Gene3D" id="1.10.8.60">
    <property type="match status" value="1"/>
</dbReference>
<sequence>MIIPITCKYFNYFQQSNQINDFVGELVQSNNNIPEKAPKFPSEMVQANSIDEIETRALVLEGAGYPFKLSIMEPPKIEMFDRDLFEQYAKEQWLGSAVSEGSYLFDQKILPDFGFKVITAVPNNSIISEDTSIVLLVNENKQKIFDSQNKDINLTSVESNLSFDDIIGQKHAKSKCKVIKKYFKTPEIFGDWTPKNVLFYGPPGTGKTMLAKSLANELDATLYLVKATNLIGDHVGDGARQIHELFETASNNSPSLIFLDEIDSIALHRNFQALRGDVSEIVNSLLSEMDGISDNEGVVTIAATNNPEQLDYAVRSRFEDEFNFTLPDKKERIAILDKYIETLPIKVEPTSKLLAELTKGMSGRDIKEKILKSSLHHAISNDNEVISMEDIRNALKNAKPKDSSPKNMFI</sequence>
<dbReference type="InterPro" id="IPR003593">
    <property type="entry name" value="AAA+_ATPase"/>
</dbReference>
<dbReference type="Gene3D" id="3.40.50.300">
    <property type="entry name" value="P-loop containing nucleotide triphosphate hydrolases"/>
    <property type="match status" value="1"/>
</dbReference>
<dbReference type="SUPFAM" id="SSF52540">
    <property type="entry name" value="P-loop containing nucleoside triphosphate hydrolases"/>
    <property type="match status" value="1"/>
</dbReference>
<protein>
    <submittedName>
        <fullName evidence="3">ATP-dependent zinc metalloprotease FtsH</fullName>
        <ecNumber evidence="3">3.4.24.-</ecNumber>
    </submittedName>
</protein>
<keyword evidence="3" id="KW-0482">Metalloprotease</keyword>
<comment type="caution">
    <text evidence="3">The sequence shown here is derived from an EMBL/GenBank/DDBJ whole genome shotgun (WGS) entry which is preliminary data.</text>
</comment>
<dbReference type="Pfam" id="PF23902">
    <property type="entry name" value="AAA_lid_PRS2_C"/>
    <property type="match status" value="1"/>
</dbReference>
<dbReference type="InterPro" id="IPR057405">
    <property type="entry name" value="PRS2-like_N"/>
</dbReference>
<dbReference type="EMBL" id="LWMT01000246">
    <property type="protein sequence ID" value="KZX11543.1"/>
    <property type="molecule type" value="Genomic_DNA"/>
</dbReference>
<reference evidence="3 4" key="1">
    <citation type="submission" date="2016-04" db="EMBL/GenBank/DDBJ databases">
        <title>Genome sequence of Methanobrevibacter filiformis DSM 11501.</title>
        <authorList>
            <person name="Poehlein A."/>
            <person name="Seedorf H."/>
            <person name="Daniel R."/>
        </authorList>
    </citation>
    <scope>NUCLEOTIDE SEQUENCE [LARGE SCALE GENOMIC DNA]</scope>
    <source>
        <strain evidence="3 4">DSM 11501</strain>
    </source>
</reference>
<accession>A0A166A4A6</accession>
<dbReference type="STRING" id="55758.MBFIL_14190"/>
<evidence type="ECO:0000313" key="3">
    <source>
        <dbReference type="EMBL" id="KZX11543.1"/>
    </source>
</evidence>
<dbReference type="CDD" id="cd19481">
    <property type="entry name" value="RecA-like_protease"/>
    <property type="match status" value="1"/>
</dbReference>
<dbReference type="GO" id="GO:0004176">
    <property type="term" value="F:ATP-dependent peptidase activity"/>
    <property type="evidence" value="ECO:0007669"/>
    <property type="project" value="TreeGrafter"/>
</dbReference>
<dbReference type="SMART" id="SM00382">
    <property type="entry name" value="AAA"/>
    <property type="match status" value="1"/>
</dbReference>
<dbReference type="InterPro" id="IPR057408">
    <property type="entry name" value="PRS2_C_AAA_lid"/>
</dbReference>
<dbReference type="InterPro" id="IPR003960">
    <property type="entry name" value="ATPase_AAA_CS"/>
</dbReference>
<dbReference type="PROSITE" id="PS00674">
    <property type="entry name" value="AAA"/>
    <property type="match status" value="1"/>
</dbReference>
<keyword evidence="4" id="KW-1185">Reference proteome</keyword>
<dbReference type="PANTHER" id="PTHR23076">
    <property type="entry name" value="METALLOPROTEASE M41 FTSH"/>
    <property type="match status" value="1"/>
</dbReference>
<evidence type="ECO:0000313" key="4">
    <source>
        <dbReference type="Proteomes" id="UP000077066"/>
    </source>
</evidence>
<dbReference type="PATRIC" id="fig|55758.3.peg.1604"/>
<proteinExistence type="inferred from homology"/>
<keyword evidence="3" id="KW-0378">Hydrolase</keyword>
<dbReference type="GO" id="GO:0008237">
    <property type="term" value="F:metallopeptidase activity"/>
    <property type="evidence" value="ECO:0007669"/>
    <property type="project" value="UniProtKB-KW"/>
</dbReference>
<dbReference type="Pfam" id="PF00004">
    <property type="entry name" value="AAA"/>
    <property type="match status" value="1"/>
</dbReference>
<keyword evidence="1" id="KW-0547">Nucleotide-binding</keyword>
<dbReference type="GO" id="GO:0006508">
    <property type="term" value="P:proteolysis"/>
    <property type="evidence" value="ECO:0007669"/>
    <property type="project" value="UniProtKB-KW"/>
</dbReference>
<feature type="domain" description="AAA+ ATPase" evidence="2">
    <location>
        <begin position="193"/>
        <end position="328"/>
    </location>
</feature>
<name>A0A166A4A6_9EURY</name>
<comment type="similarity">
    <text evidence="1">Belongs to the AAA ATPase family.</text>
</comment>
<gene>
    <name evidence="3" type="primary">ftsH_3</name>
    <name evidence="3" type="ORF">MBFIL_14190</name>
</gene>
<dbReference type="InterPro" id="IPR027417">
    <property type="entry name" value="P-loop_NTPase"/>
</dbReference>
<dbReference type="GO" id="GO:0016887">
    <property type="term" value="F:ATP hydrolysis activity"/>
    <property type="evidence" value="ECO:0007669"/>
    <property type="project" value="InterPro"/>
</dbReference>
<organism evidence="3 4">
    <name type="scientific">Methanobrevibacter filiformis</name>
    <dbReference type="NCBI Taxonomy" id="55758"/>
    <lineage>
        <taxon>Archaea</taxon>
        <taxon>Methanobacteriati</taxon>
        <taxon>Methanobacteriota</taxon>
        <taxon>Methanomada group</taxon>
        <taxon>Methanobacteria</taxon>
        <taxon>Methanobacteriales</taxon>
        <taxon>Methanobacteriaceae</taxon>
        <taxon>Methanobrevibacter</taxon>
    </lineage>
</organism>
<dbReference type="AlphaFoldDB" id="A0A166A4A6"/>
<dbReference type="Pfam" id="PF23900">
    <property type="entry name" value="PRS2_N"/>
    <property type="match status" value="1"/>
</dbReference>
<dbReference type="InterPro" id="IPR003959">
    <property type="entry name" value="ATPase_AAA_core"/>
</dbReference>
<dbReference type="PANTHER" id="PTHR23076:SF97">
    <property type="entry name" value="ATP-DEPENDENT ZINC METALLOPROTEASE YME1L1"/>
    <property type="match status" value="1"/>
</dbReference>
<evidence type="ECO:0000259" key="2">
    <source>
        <dbReference type="SMART" id="SM00382"/>
    </source>
</evidence>
<keyword evidence="1" id="KW-0067">ATP-binding</keyword>
<evidence type="ECO:0000256" key="1">
    <source>
        <dbReference type="RuleBase" id="RU003651"/>
    </source>
</evidence>
<dbReference type="GO" id="GO:0005524">
    <property type="term" value="F:ATP binding"/>
    <property type="evidence" value="ECO:0007669"/>
    <property type="project" value="UniProtKB-KW"/>
</dbReference>
<dbReference type="EC" id="3.4.24.-" evidence="3"/>